<feature type="compositionally biased region" description="Low complexity" evidence="1">
    <location>
        <begin position="31"/>
        <end position="42"/>
    </location>
</feature>
<keyword evidence="4" id="KW-1185">Reference proteome</keyword>
<dbReference type="AlphaFoldDB" id="A0A951J072"/>
<name>A0A951J072_9BACT</name>
<evidence type="ECO:0000256" key="1">
    <source>
        <dbReference type="SAM" id="MobiDB-lite"/>
    </source>
</evidence>
<feature type="region of interest" description="Disordered" evidence="1">
    <location>
        <begin position="22"/>
        <end position="42"/>
    </location>
</feature>
<dbReference type="EMBL" id="RPHB01000015">
    <property type="protein sequence ID" value="MBW3470390.1"/>
    <property type="molecule type" value="Genomic_DNA"/>
</dbReference>
<protein>
    <recommendedName>
        <fullName evidence="5">Collagen-like protein</fullName>
    </recommendedName>
</protein>
<accession>A0A951J072</accession>
<comment type="caution">
    <text evidence="3">The sequence shown here is derived from an EMBL/GenBank/DDBJ whole genome shotgun (WGS) entry which is preliminary data.</text>
</comment>
<reference evidence="3 4" key="1">
    <citation type="journal article" date="2020" name="Syst. Appl. Microbiol.">
        <title>Arthrospiribacter ruber gen. nov., sp. nov., a novel bacterium isolated from Arthrospira cultures.</title>
        <authorList>
            <person name="Waleron M."/>
            <person name="Misztak A."/>
            <person name="Waleron M.M."/>
            <person name="Furmaniak M."/>
            <person name="Mrozik A."/>
            <person name="Waleron K."/>
        </authorList>
    </citation>
    <scope>NUCLEOTIDE SEQUENCE [LARGE SCALE GENOMIC DNA]</scope>
    <source>
        <strain evidence="3 4">DPMB0001</strain>
    </source>
</reference>
<organism evidence="3 4">
    <name type="scientific">Arthrospiribacter ruber</name>
    <dbReference type="NCBI Taxonomy" id="2487934"/>
    <lineage>
        <taxon>Bacteria</taxon>
        <taxon>Pseudomonadati</taxon>
        <taxon>Bacteroidota</taxon>
        <taxon>Cytophagia</taxon>
        <taxon>Cytophagales</taxon>
        <taxon>Cyclobacteriaceae</taxon>
        <taxon>Arthrospiribacter</taxon>
    </lineage>
</organism>
<dbReference type="RefSeq" id="WP_219294156.1">
    <property type="nucleotide sequence ID" value="NZ_RPHB01000015.1"/>
</dbReference>
<evidence type="ECO:0008006" key="5">
    <source>
        <dbReference type="Google" id="ProtNLM"/>
    </source>
</evidence>
<proteinExistence type="predicted"/>
<keyword evidence="2" id="KW-0732">Signal</keyword>
<dbReference type="PROSITE" id="PS51257">
    <property type="entry name" value="PROKAR_LIPOPROTEIN"/>
    <property type="match status" value="1"/>
</dbReference>
<feature type="signal peptide" evidence="2">
    <location>
        <begin position="1"/>
        <end position="19"/>
    </location>
</feature>
<evidence type="ECO:0000256" key="2">
    <source>
        <dbReference type="SAM" id="SignalP"/>
    </source>
</evidence>
<evidence type="ECO:0000313" key="4">
    <source>
        <dbReference type="Proteomes" id="UP000727490"/>
    </source>
</evidence>
<evidence type="ECO:0000313" key="3">
    <source>
        <dbReference type="EMBL" id="MBW3470390.1"/>
    </source>
</evidence>
<gene>
    <name evidence="3" type="ORF">EGN73_21660</name>
</gene>
<feature type="chain" id="PRO_5036762504" description="Collagen-like protein" evidence="2">
    <location>
        <begin position="20"/>
        <end position="184"/>
    </location>
</feature>
<sequence length="184" mass="21157">MKRILGVLVVLALVFQACEGPMGPQGPQGPEGPQGQQGPQGQPGDSFVGIAYEVEVDFTAENDYFEVLSFPEELIESDIVLVFINWETFNENRVWRLLPQTVFFEEGYLRYNYDYTVEDIAIFLESNFDPELLDESWTRDVLFRIVVLPVDFANGRLDLTEMEEVMKMTGIQDKDFITLERKLK</sequence>
<dbReference type="Proteomes" id="UP000727490">
    <property type="component" value="Unassembled WGS sequence"/>
</dbReference>